<reference evidence="3" key="1">
    <citation type="journal article" date="2019" name="Int. J. Syst. Evol. Microbiol.">
        <title>The Global Catalogue of Microorganisms (GCM) 10K type strain sequencing project: providing services to taxonomists for standard genome sequencing and annotation.</title>
        <authorList>
            <consortium name="The Broad Institute Genomics Platform"/>
            <consortium name="The Broad Institute Genome Sequencing Center for Infectious Disease"/>
            <person name="Wu L."/>
            <person name="Ma J."/>
        </authorList>
    </citation>
    <scope>NUCLEOTIDE SEQUENCE [LARGE SCALE GENOMIC DNA]</scope>
    <source>
        <strain evidence="3">CCM 8604</strain>
    </source>
</reference>
<comment type="caution">
    <text evidence="2">The sequence shown here is derived from an EMBL/GenBank/DDBJ whole genome shotgun (WGS) entry which is preliminary data.</text>
</comment>
<keyword evidence="1" id="KW-0812">Transmembrane</keyword>
<evidence type="ECO:0008006" key="4">
    <source>
        <dbReference type="Google" id="ProtNLM"/>
    </source>
</evidence>
<evidence type="ECO:0000313" key="3">
    <source>
        <dbReference type="Proteomes" id="UP001597036"/>
    </source>
</evidence>
<evidence type="ECO:0000256" key="1">
    <source>
        <dbReference type="SAM" id="Phobius"/>
    </source>
</evidence>
<feature type="transmembrane region" description="Helical" evidence="1">
    <location>
        <begin position="196"/>
        <end position="215"/>
    </location>
</feature>
<feature type="transmembrane region" description="Helical" evidence="1">
    <location>
        <begin position="541"/>
        <end position="560"/>
    </location>
</feature>
<accession>A0ABW2Y561</accession>
<feature type="transmembrane region" description="Helical" evidence="1">
    <location>
        <begin position="235"/>
        <end position="257"/>
    </location>
</feature>
<dbReference type="RefSeq" id="WP_377938589.1">
    <property type="nucleotide sequence ID" value="NZ_JBHTHQ010000021.1"/>
</dbReference>
<feature type="transmembrane region" description="Helical" evidence="1">
    <location>
        <begin position="69"/>
        <end position="91"/>
    </location>
</feature>
<sequence>MNDKKKDETGSVHTFLHSTLPAIFAIVGLCMWALIVVFLVALTTFSRVIRPITPHGTLTEAPYVSIGAPSAWAVIACIALVIMCSLVSQYLSRYNKRTVLTGLLIWVFIAQIVWIASVCLIFSFYSDTQSLVNAASAIITDQTRYFGIDACPKLRSMRPGVCIPVRLHTYFSEYPFQAGPALWMTLIFRIFGVRNIVSFQIINALMIVGIVWVLWRLTEQIALSRDEEGRAQRVVMSAFAIFAATCVPLLTFATFVYPNMAGLFFVLMGIEMLRTSLTQVSCARKFWSAFSACLLIGVGVAIKSTFIIFALAIVVAVFVVSLISRGWWNMLSALAAAASAKAMPALSEKLFGLITTQNFGKGMPLNLWLYLGLKHANLRHDGHPAGWWDLGMAQLYYGAGKGNHDVAAHAAWLEIGKEIHALLQPGHAGSFFTRKLASEWADSTFMTSYYSQLGISAWGRSAPAQWLIFGAGHDGWFGFQDIHESLVVICAALGVICLLTTVCRKATHHDVSSVSFELIWIVASFVGGFLCYVLWEAKGIYTLPFYIFLLPCAGVGLYYIQLMAQRVGCWVKERIIQTLSWQS</sequence>
<gene>
    <name evidence="2" type="ORF">ACFQY8_03860</name>
</gene>
<feature type="transmembrane region" description="Helical" evidence="1">
    <location>
        <begin position="294"/>
        <end position="323"/>
    </location>
</feature>
<organism evidence="2 3">
    <name type="scientific">Alloscardovia venturai</name>
    <dbReference type="NCBI Taxonomy" id="1769421"/>
    <lineage>
        <taxon>Bacteria</taxon>
        <taxon>Bacillati</taxon>
        <taxon>Actinomycetota</taxon>
        <taxon>Actinomycetes</taxon>
        <taxon>Bifidobacteriales</taxon>
        <taxon>Bifidobacteriaceae</taxon>
        <taxon>Alloscardovia</taxon>
    </lineage>
</organism>
<dbReference type="EMBL" id="JBHTHQ010000021">
    <property type="protein sequence ID" value="MFD0704881.1"/>
    <property type="molecule type" value="Genomic_DNA"/>
</dbReference>
<feature type="transmembrane region" description="Helical" evidence="1">
    <location>
        <begin position="103"/>
        <end position="125"/>
    </location>
</feature>
<feature type="transmembrane region" description="Helical" evidence="1">
    <location>
        <begin position="485"/>
        <end position="502"/>
    </location>
</feature>
<keyword evidence="3" id="KW-1185">Reference proteome</keyword>
<name>A0ABW2Y561_9BIFI</name>
<evidence type="ECO:0000313" key="2">
    <source>
        <dbReference type="EMBL" id="MFD0704881.1"/>
    </source>
</evidence>
<feature type="transmembrane region" description="Helical" evidence="1">
    <location>
        <begin position="514"/>
        <end position="535"/>
    </location>
</feature>
<keyword evidence="1" id="KW-1133">Transmembrane helix</keyword>
<keyword evidence="1" id="KW-0472">Membrane</keyword>
<dbReference type="Proteomes" id="UP001597036">
    <property type="component" value="Unassembled WGS sequence"/>
</dbReference>
<feature type="transmembrane region" description="Helical" evidence="1">
    <location>
        <begin position="20"/>
        <end position="49"/>
    </location>
</feature>
<protein>
    <recommendedName>
        <fullName evidence="4">Glycosyltransferase RgtA/B/C/D-like domain-containing protein</fullName>
    </recommendedName>
</protein>
<proteinExistence type="predicted"/>